<dbReference type="Proteomes" id="UP000199601">
    <property type="component" value="Unassembled WGS sequence"/>
</dbReference>
<feature type="domain" description="CDGP" evidence="1">
    <location>
        <begin position="32"/>
        <end position="99"/>
    </location>
</feature>
<evidence type="ECO:0000313" key="3">
    <source>
        <dbReference type="Proteomes" id="UP000199601"/>
    </source>
</evidence>
<evidence type="ECO:0000313" key="2">
    <source>
        <dbReference type="EMBL" id="CQD19607.1"/>
    </source>
</evidence>
<reference evidence="3" key="1">
    <citation type="submission" date="2015-03" db="EMBL/GenBank/DDBJ databases">
        <authorList>
            <person name="Urmite Genomes"/>
        </authorList>
    </citation>
    <scope>NUCLEOTIDE SEQUENCE [LARGE SCALE GENOMIC DNA]</scope>
    <source>
        <strain evidence="3">CSUR P1344</strain>
    </source>
</reference>
<organism evidence="2 3">
    <name type="scientific">Mycobacterium europaeum</name>
    <dbReference type="NCBI Taxonomy" id="761804"/>
    <lineage>
        <taxon>Bacteria</taxon>
        <taxon>Bacillati</taxon>
        <taxon>Actinomycetota</taxon>
        <taxon>Actinomycetes</taxon>
        <taxon>Mycobacteriales</taxon>
        <taxon>Mycobacteriaceae</taxon>
        <taxon>Mycobacterium</taxon>
        <taxon>Mycobacterium simiae complex</taxon>
    </lineage>
</organism>
<dbReference type="EMBL" id="CTEC01000002">
    <property type="protein sequence ID" value="CQD19607.1"/>
    <property type="molecule type" value="Genomic_DNA"/>
</dbReference>
<name>A0A0U1DMY3_9MYCO</name>
<keyword evidence="3" id="KW-1185">Reference proteome</keyword>
<sequence length="100" mass="9950" precursor="true">MKLGIVGGIVGGLAALLMAAGLIAAAPPAGAGCQYGGPVLSKCDGPVQPDGTWQRCVAVARLIPNGASSYLVPDGHCDTMGPDHPPSDFTFADPPTHIDG</sequence>
<gene>
    <name evidence="2" type="ORF">BN000_04589</name>
</gene>
<evidence type="ECO:0000259" key="1">
    <source>
        <dbReference type="Pfam" id="PF24238"/>
    </source>
</evidence>
<dbReference type="RefSeq" id="WP_085241709.1">
    <property type="nucleotide sequence ID" value="NZ_CTEC01000002.1"/>
</dbReference>
<dbReference type="InterPro" id="IPR056271">
    <property type="entry name" value="CDGP_dom"/>
</dbReference>
<dbReference type="Pfam" id="PF24238">
    <property type="entry name" value="CDGP"/>
    <property type="match status" value="1"/>
</dbReference>
<dbReference type="AlphaFoldDB" id="A0A0U1DMY3"/>
<dbReference type="OrthoDB" id="4735804at2"/>
<proteinExistence type="predicted"/>
<dbReference type="PROSITE" id="PS51257">
    <property type="entry name" value="PROKAR_LIPOPROTEIN"/>
    <property type="match status" value="1"/>
</dbReference>
<dbReference type="STRING" id="761804.BN000_04589"/>
<accession>A0A0U1DMY3</accession>
<protein>
    <recommendedName>
        <fullName evidence="1">CDGP domain-containing protein</fullName>
    </recommendedName>
</protein>